<sequence length="137" mass="15457">MDKSYLLAYLLIALIDKDIKNVYDVTSGNAALSQQDPQFQNRAQTFPEEYVNGNFSLKLNNLDLTDTGKYSCYVPYIRVERHLELHVKDIVIERLPPESSPAEKSDPAGRSDSVKTSPVPALVLFLTFLCSQTQQFV</sequence>
<keyword evidence="4" id="KW-0732">Signal</keyword>
<dbReference type="PANTHER" id="PTHR25466">
    <property type="entry name" value="T-LYMPHOCYTE ACTIVATION ANTIGEN"/>
    <property type="match status" value="1"/>
</dbReference>
<evidence type="ECO:0000256" key="5">
    <source>
        <dbReference type="ARBA" id="ARBA00022989"/>
    </source>
</evidence>
<dbReference type="GO" id="GO:0007166">
    <property type="term" value="P:cell surface receptor signaling pathway"/>
    <property type="evidence" value="ECO:0007669"/>
    <property type="project" value="TreeGrafter"/>
</dbReference>
<dbReference type="InParanoid" id="A0A6J2W3B8"/>
<keyword evidence="2" id="KW-1003">Cell membrane</keyword>
<organism evidence="11 12">
    <name type="scientific">Chanos chanos</name>
    <name type="common">Milkfish</name>
    <name type="synonym">Mugil chanos</name>
    <dbReference type="NCBI Taxonomy" id="29144"/>
    <lineage>
        <taxon>Eukaryota</taxon>
        <taxon>Metazoa</taxon>
        <taxon>Chordata</taxon>
        <taxon>Craniata</taxon>
        <taxon>Vertebrata</taxon>
        <taxon>Euteleostomi</taxon>
        <taxon>Actinopterygii</taxon>
        <taxon>Neopterygii</taxon>
        <taxon>Teleostei</taxon>
        <taxon>Ostariophysi</taxon>
        <taxon>Gonorynchiformes</taxon>
        <taxon>Chanidae</taxon>
        <taxon>Chanos</taxon>
    </lineage>
</organism>
<dbReference type="SUPFAM" id="SSF48726">
    <property type="entry name" value="Immunoglobulin"/>
    <property type="match status" value="1"/>
</dbReference>
<evidence type="ECO:0000256" key="8">
    <source>
        <dbReference type="ARBA" id="ARBA00023170"/>
    </source>
</evidence>
<keyword evidence="3" id="KW-0812">Transmembrane</keyword>
<dbReference type="GO" id="GO:0031295">
    <property type="term" value="P:T cell costimulation"/>
    <property type="evidence" value="ECO:0007669"/>
    <property type="project" value="TreeGrafter"/>
</dbReference>
<dbReference type="Proteomes" id="UP000504632">
    <property type="component" value="Chromosome 8"/>
</dbReference>
<evidence type="ECO:0000256" key="9">
    <source>
        <dbReference type="ARBA" id="ARBA00023180"/>
    </source>
</evidence>
<dbReference type="GO" id="GO:0071222">
    <property type="term" value="P:cellular response to lipopolysaccharide"/>
    <property type="evidence" value="ECO:0007669"/>
    <property type="project" value="TreeGrafter"/>
</dbReference>
<evidence type="ECO:0000256" key="1">
    <source>
        <dbReference type="ARBA" id="ARBA00004251"/>
    </source>
</evidence>
<dbReference type="InterPro" id="IPR051713">
    <property type="entry name" value="T-cell_Activation_Regulation"/>
</dbReference>
<dbReference type="GO" id="GO:0042102">
    <property type="term" value="P:positive regulation of T cell proliferation"/>
    <property type="evidence" value="ECO:0007669"/>
    <property type="project" value="TreeGrafter"/>
</dbReference>
<keyword evidence="5" id="KW-1133">Transmembrane helix</keyword>
<dbReference type="Gene3D" id="2.60.40.10">
    <property type="entry name" value="Immunoglobulins"/>
    <property type="match status" value="1"/>
</dbReference>
<dbReference type="RefSeq" id="XP_030638733.1">
    <property type="nucleotide sequence ID" value="XM_030782873.1"/>
</dbReference>
<comment type="subcellular location">
    <subcellularLocation>
        <location evidence="1">Cell membrane</location>
        <topology evidence="1">Single-pass type I membrane protein</topology>
    </subcellularLocation>
</comment>
<protein>
    <submittedName>
        <fullName evidence="12">V-set domain-containing T-cell activation inhibitor 1-like</fullName>
    </submittedName>
</protein>
<evidence type="ECO:0000256" key="6">
    <source>
        <dbReference type="ARBA" id="ARBA00023136"/>
    </source>
</evidence>
<evidence type="ECO:0000313" key="12">
    <source>
        <dbReference type="RefSeq" id="XP_030638733.1"/>
    </source>
</evidence>
<keyword evidence="10" id="KW-0393">Immunoglobulin domain</keyword>
<evidence type="ECO:0000256" key="10">
    <source>
        <dbReference type="ARBA" id="ARBA00023319"/>
    </source>
</evidence>
<evidence type="ECO:0000256" key="7">
    <source>
        <dbReference type="ARBA" id="ARBA00023157"/>
    </source>
</evidence>
<evidence type="ECO:0000256" key="3">
    <source>
        <dbReference type="ARBA" id="ARBA00022692"/>
    </source>
</evidence>
<dbReference type="GO" id="GO:0042130">
    <property type="term" value="P:negative regulation of T cell proliferation"/>
    <property type="evidence" value="ECO:0007669"/>
    <property type="project" value="TreeGrafter"/>
</dbReference>
<proteinExistence type="predicted"/>
<evidence type="ECO:0000256" key="2">
    <source>
        <dbReference type="ARBA" id="ARBA00022475"/>
    </source>
</evidence>
<accession>A0A6J2W3B8</accession>
<keyword evidence="6" id="KW-0472">Membrane</keyword>
<evidence type="ECO:0000313" key="11">
    <source>
        <dbReference type="Proteomes" id="UP000504632"/>
    </source>
</evidence>
<keyword evidence="8" id="KW-0675">Receptor</keyword>
<dbReference type="AlphaFoldDB" id="A0A6J2W3B8"/>
<dbReference type="GO" id="GO:0006955">
    <property type="term" value="P:immune response"/>
    <property type="evidence" value="ECO:0007669"/>
    <property type="project" value="TreeGrafter"/>
</dbReference>
<gene>
    <name evidence="12" type="primary">LOC115819311</name>
</gene>
<keyword evidence="11" id="KW-1185">Reference proteome</keyword>
<dbReference type="OrthoDB" id="9898017at2759"/>
<reference evidence="12" key="1">
    <citation type="submission" date="2025-08" db="UniProtKB">
        <authorList>
            <consortium name="RefSeq"/>
        </authorList>
    </citation>
    <scope>IDENTIFICATION</scope>
</reference>
<name>A0A6J2W3B8_CHACN</name>
<dbReference type="InterPro" id="IPR013783">
    <property type="entry name" value="Ig-like_fold"/>
</dbReference>
<dbReference type="InterPro" id="IPR036179">
    <property type="entry name" value="Ig-like_dom_sf"/>
</dbReference>
<dbReference type="GeneID" id="115819311"/>
<dbReference type="PANTHER" id="PTHR25466:SF14">
    <property type="entry name" value="BUTYROPHILIN SUBFAMILY 2 MEMBER A2-LIKE-RELATED"/>
    <property type="match status" value="1"/>
</dbReference>
<keyword evidence="7" id="KW-1015">Disulfide bond</keyword>
<dbReference type="GO" id="GO:0009897">
    <property type="term" value="C:external side of plasma membrane"/>
    <property type="evidence" value="ECO:0007669"/>
    <property type="project" value="TreeGrafter"/>
</dbReference>
<evidence type="ECO:0000256" key="4">
    <source>
        <dbReference type="ARBA" id="ARBA00022729"/>
    </source>
</evidence>
<keyword evidence="9" id="KW-0325">Glycoprotein</keyword>